<organism evidence="5 6">
    <name type="scientific">Cohnella cellulosilytica</name>
    <dbReference type="NCBI Taxonomy" id="986710"/>
    <lineage>
        <taxon>Bacteria</taxon>
        <taxon>Bacillati</taxon>
        <taxon>Bacillota</taxon>
        <taxon>Bacilli</taxon>
        <taxon>Bacillales</taxon>
        <taxon>Paenibacillaceae</taxon>
        <taxon>Cohnella</taxon>
    </lineage>
</organism>
<sequence length="500" mass="54322">MNLSIKTTIVAIAAALSLSLLPAPASAASPYPGYIYSPDMRTPASLNGYVYADSIDGYGLSVGPFDSPEDLFIAEDDTLYIVDGGNARVVHLDREQNVLLVVGDEEGPGQLDSPKGVFATRDGEIYVADTGNRRIVRFDAKGRFVQEYLKPDSPLLGEQFYFAPAKVVVDKRGYLFVVSEGASQGLLQISPEGRFAGFFGANHVDWSLSKFLVKLIASREQRAQMASEKPPEFSNVFEDAEGFYYTTTLGIAANQIKRLSTVGVDILNGDGGGGKEQNVYGDYQLPTTNYTPAFKSFVDVTAGADGIVTALDSVTGKAYQYNAVKNMLFVFGGIGEQDGLFKVPSSIAQTSDGTLYIADKGRNRIDRFVTTPFGQLVHRASILHADGKYGEAQPIWKEVLRMNANYKLAYGGIGQALLKSEQYAEAMDYFKLAKDKYGYSAALAEYRKEVMRRHFGELAGGLIGALIAIRLGFYLYRKLKRPSGAAAIRSNQEAGGGRQA</sequence>
<gene>
    <name evidence="5" type="ORF">ACFQMJ_35105</name>
</gene>
<feature type="signal peptide" evidence="4">
    <location>
        <begin position="1"/>
        <end position="27"/>
    </location>
</feature>
<keyword evidence="3" id="KW-0812">Transmembrane</keyword>
<proteinExistence type="predicted"/>
<evidence type="ECO:0000256" key="3">
    <source>
        <dbReference type="SAM" id="Phobius"/>
    </source>
</evidence>
<protein>
    <recommendedName>
        <fullName evidence="7">NHL repeat-containing protein</fullName>
    </recommendedName>
</protein>
<dbReference type="InterPro" id="IPR050952">
    <property type="entry name" value="TRIM-NHL_E3_ligases"/>
</dbReference>
<dbReference type="InterPro" id="IPR011042">
    <property type="entry name" value="6-blade_b-propeller_TolB-like"/>
</dbReference>
<dbReference type="PANTHER" id="PTHR24104:SF25">
    <property type="entry name" value="PROTEIN LIN-41"/>
    <property type="match status" value="1"/>
</dbReference>
<keyword evidence="4" id="KW-0732">Signal</keyword>
<dbReference type="SUPFAM" id="SSF48452">
    <property type="entry name" value="TPR-like"/>
    <property type="match status" value="1"/>
</dbReference>
<dbReference type="InterPro" id="IPR001258">
    <property type="entry name" value="NHL_repeat"/>
</dbReference>
<dbReference type="EMBL" id="JBHTAI010000044">
    <property type="protein sequence ID" value="MFC7153783.1"/>
    <property type="molecule type" value="Genomic_DNA"/>
</dbReference>
<dbReference type="RefSeq" id="WP_378052118.1">
    <property type="nucleotide sequence ID" value="NZ_JBHMDN010000046.1"/>
</dbReference>
<feature type="chain" id="PRO_5045810964" description="NHL repeat-containing protein" evidence="4">
    <location>
        <begin position="28"/>
        <end position="500"/>
    </location>
</feature>
<dbReference type="PANTHER" id="PTHR24104">
    <property type="entry name" value="E3 UBIQUITIN-PROTEIN LIGASE NHLRC1-RELATED"/>
    <property type="match status" value="1"/>
</dbReference>
<keyword evidence="6" id="KW-1185">Reference proteome</keyword>
<evidence type="ECO:0000313" key="6">
    <source>
        <dbReference type="Proteomes" id="UP001596378"/>
    </source>
</evidence>
<evidence type="ECO:0000256" key="4">
    <source>
        <dbReference type="SAM" id="SignalP"/>
    </source>
</evidence>
<dbReference type="Gene3D" id="2.120.10.30">
    <property type="entry name" value="TolB, C-terminal domain"/>
    <property type="match status" value="1"/>
</dbReference>
<reference evidence="6" key="1">
    <citation type="journal article" date="2019" name="Int. J. Syst. Evol. Microbiol.">
        <title>The Global Catalogue of Microorganisms (GCM) 10K type strain sequencing project: providing services to taxonomists for standard genome sequencing and annotation.</title>
        <authorList>
            <consortium name="The Broad Institute Genomics Platform"/>
            <consortium name="The Broad Institute Genome Sequencing Center for Infectious Disease"/>
            <person name="Wu L."/>
            <person name="Ma J."/>
        </authorList>
    </citation>
    <scope>NUCLEOTIDE SEQUENCE [LARGE SCALE GENOMIC DNA]</scope>
    <source>
        <strain evidence="6">KCTC 12907</strain>
    </source>
</reference>
<dbReference type="Gene3D" id="1.25.40.10">
    <property type="entry name" value="Tetratricopeptide repeat domain"/>
    <property type="match status" value="1"/>
</dbReference>
<dbReference type="Proteomes" id="UP001596378">
    <property type="component" value="Unassembled WGS sequence"/>
</dbReference>
<keyword evidence="3" id="KW-1133">Transmembrane helix</keyword>
<evidence type="ECO:0000256" key="2">
    <source>
        <dbReference type="PROSITE-ProRule" id="PRU00504"/>
    </source>
</evidence>
<dbReference type="InterPro" id="IPR011990">
    <property type="entry name" value="TPR-like_helical_dom_sf"/>
</dbReference>
<dbReference type="CDD" id="cd05819">
    <property type="entry name" value="NHL"/>
    <property type="match status" value="1"/>
</dbReference>
<keyword evidence="3" id="KW-0472">Membrane</keyword>
<feature type="transmembrane region" description="Helical" evidence="3">
    <location>
        <begin position="458"/>
        <end position="476"/>
    </location>
</feature>
<accession>A0ABW2FKW0</accession>
<dbReference type="SUPFAM" id="SSF101898">
    <property type="entry name" value="NHL repeat"/>
    <property type="match status" value="1"/>
</dbReference>
<comment type="caution">
    <text evidence="5">The sequence shown here is derived from an EMBL/GenBank/DDBJ whole genome shotgun (WGS) entry which is preliminary data.</text>
</comment>
<dbReference type="PROSITE" id="PS51125">
    <property type="entry name" value="NHL"/>
    <property type="match status" value="1"/>
</dbReference>
<keyword evidence="1" id="KW-0677">Repeat</keyword>
<evidence type="ECO:0008006" key="7">
    <source>
        <dbReference type="Google" id="ProtNLM"/>
    </source>
</evidence>
<evidence type="ECO:0000256" key="1">
    <source>
        <dbReference type="ARBA" id="ARBA00022737"/>
    </source>
</evidence>
<feature type="repeat" description="NHL" evidence="2">
    <location>
        <begin position="107"/>
        <end position="141"/>
    </location>
</feature>
<name>A0ABW2FKW0_9BACL</name>
<evidence type="ECO:0000313" key="5">
    <source>
        <dbReference type="EMBL" id="MFC7153783.1"/>
    </source>
</evidence>